<name>A0ABT1LN52_9MICC</name>
<keyword evidence="1" id="KW-1133">Transmembrane helix</keyword>
<accession>A0ABT1LN52</accession>
<proteinExistence type="predicted"/>
<keyword evidence="1" id="KW-0472">Membrane</keyword>
<gene>
    <name evidence="2" type="ORF">NFC73_05150</name>
</gene>
<protein>
    <submittedName>
        <fullName evidence="2">Uncharacterized protein</fullName>
    </submittedName>
</protein>
<feature type="transmembrane region" description="Helical" evidence="1">
    <location>
        <begin position="99"/>
        <end position="118"/>
    </location>
</feature>
<evidence type="ECO:0000256" key="1">
    <source>
        <dbReference type="SAM" id="Phobius"/>
    </source>
</evidence>
<evidence type="ECO:0000313" key="2">
    <source>
        <dbReference type="EMBL" id="MCP8999128.1"/>
    </source>
</evidence>
<dbReference type="EMBL" id="JANCLV010000002">
    <property type="protein sequence ID" value="MCP8999128.1"/>
    <property type="molecule type" value="Genomic_DNA"/>
</dbReference>
<evidence type="ECO:0000313" key="3">
    <source>
        <dbReference type="Proteomes" id="UP001524318"/>
    </source>
</evidence>
<organism evidence="2 3">
    <name type="scientific">Pseudarthrobacter humi</name>
    <dbReference type="NCBI Taxonomy" id="2952523"/>
    <lineage>
        <taxon>Bacteria</taxon>
        <taxon>Bacillati</taxon>
        <taxon>Actinomycetota</taxon>
        <taxon>Actinomycetes</taxon>
        <taxon>Micrococcales</taxon>
        <taxon>Micrococcaceae</taxon>
        <taxon>Pseudarthrobacter</taxon>
    </lineage>
</organism>
<keyword evidence="3" id="KW-1185">Reference proteome</keyword>
<dbReference type="Proteomes" id="UP001524318">
    <property type="component" value="Unassembled WGS sequence"/>
</dbReference>
<comment type="caution">
    <text evidence="2">The sequence shown here is derived from an EMBL/GenBank/DDBJ whole genome shotgun (WGS) entry which is preliminary data.</text>
</comment>
<reference evidence="2 3" key="1">
    <citation type="submission" date="2022-06" db="EMBL/GenBank/DDBJ databases">
        <title>Pseudarthrobacter sp. strain RMG13 Genome sequencing and assembly.</title>
        <authorList>
            <person name="Kim I."/>
        </authorList>
    </citation>
    <scope>NUCLEOTIDE SEQUENCE [LARGE SCALE GENOMIC DNA]</scope>
    <source>
        <strain evidence="2 3">RMG13</strain>
    </source>
</reference>
<feature type="transmembrane region" description="Helical" evidence="1">
    <location>
        <begin position="47"/>
        <end position="70"/>
    </location>
</feature>
<feature type="transmembrane region" description="Helical" evidence="1">
    <location>
        <begin position="77"/>
        <end position="93"/>
    </location>
</feature>
<feature type="transmembrane region" description="Helical" evidence="1">
    <location>
        <begin position="12"/>
        <end position="35"/>
    </location>
</feature>
<sequence>MTLLARRSGLYLKLANAGLITAATGLILLFTGALIQTVFFAGDFPGMPYFVIPGLLAAIAGFLMIGVFILRSGVLPRWLGIFFLVSTIALLAANEQTPAVLLAIPFGLAMVVAGYHLWAGAAAVQPPLPEAA</sequence>
<dbReference type="RefSeq" id="WP_254748169.1">
    <property type="nucleotide sequence ID" value="NZ_JANCLV010000002.1"/>
</dbReference>
<keyword evidence="1" id="KW-0812">Transmembrane</keyword>